<gene>
    <name evidence="2" type="ORF">SAVMC3_45320</name>
</gene>
<protein>
    <submittedName>
        <fullName evidence="2">Uncharacterized protein</fullName>
    </submittedName>
</protein>
<reference evidence="2" key="1">
    <citation type="submission" date="2019-04" db="EMBL/GenBank/DDBJ databases">
        <title>Draft genome sequences of Streptomyces avermitilis MC3.</title>
        <authorList>
            <person name="Komaki H."/>
            <person name="Tamura T."/>
            <person name="Hosoyama A."/>
        </authorList>
    </citation>
    <scope>NUCLEOTIDE SEQUENCE</scope>
    <source>
        <strain evidence="2">MC3</strain>
    </source>
</reference>
<proteinExistence type="predicted"/>
<name>A0A499VBV3_STRAX</name>
<organism evidence="2">
    <name type="scientific">Streptomyces avermitilis</name>
    <dbReference type="NCBI Taxonomy" id="33903"/>
    <lineage>
        <taxon>Bacteria</taxon>
        <taxon>Bacillati</taxon>
        <taxon>Actinomycetota</taxon>
        <taxon>Actinomycetes</taxon>
        <taxon>Kitasatosporales</taxon>
        <taxon>Streptomycetaceae</taxon>
        <taxon>Streptomyces</taxon>
    </lineage>
</organism>
<dbReference type="EMBL" id="AP019621">
    <property type="protein sequence ID" value="BBJ51903.1"/>
    <property type="molecule type" value="Genomic_DNA"/>
</dbReference>
<dbReference type="AlphaFoldDB" id="A0A499VBV3"/>
<feature type="region of interest" description="Disordered" evidence="1">
    <location>
        <begin position="32"/>
        <end position="54"/>
    </location>
</feature>
<evidence type="ECO:0000313" key="2">
    <source>
        <dbReference type="EMBL" id="BBJ51903.1"/>
    </source>
</evidence>
<sequence length="75" mass="7579">MRGRTVVVHRDPYAVAQHGRLHVDGGRGGVEYGVGDELGDEGASGVGETGGVAVRGEEYGDGVAADLGGEGELGW</sequence>
<evidence type="ECO:0000256" key="1">
    <source>
        <dbReference type="SAM" id="MobiDB-lite"/>
    </source>
</evidence>
<accession>A0A499VBV3</accession>